<dbReference type="WBParaSite" id="ACAC_0001190301-mRNA-1">
    <property type="protein sequence ID" value="ACAC_0001190301-mRNA-1"/>
    <property type="gene ID" value="ACAC_0001190301"/>
</dbReference>
<accession>A0A0K0DK86</accession>
<reference evidence="2" key="2">
    <citation type="submission" date="2017-02" db="UniProtKB">
        <authorList>
            <consortium name="WormBaseParasite"/>
        </authorList>
    </citation>
    <scope>IDENTIFICATION</scope>
</reference>
<sequence length="110" mass="12013">MPPPGTSRVLTQQLTALRLDELTTTFPFRHLPTHFGPKNTPLVSSGESEDIEEVADMNQVPFASTMARRTAIVEGMELDNTIAEGGIKDIKSEDGRFPSGMKCVLIKPSL</sequence>
<name>A0A0K0DK86_ANGCA</name>
<evidence type="ECO:0000313" key="1">
    <source>
        <dbReference type="Proteomes" id="UP000035642"/>
    </source>
</evidence>
<protein>
    <submittedName>
        <fullName evidence="2">Uncharacterized protein</fullName>
    </submittedName>
</protein>
<dbReference type="Proteomes" id="UP000035642">
    <property type="component" value="Unassembled WGS sequence"/>
</dbReference>
<organism evidence="1 2">
    <name type="scientific">Angiostrongylus cantonensis</name>
    <name type="common">Rat lungworm</name>
    <dbReference type="NCBI Taxonomy" id="6313"/>
    <lineage>
        <taxon>Eukaryota</taxon>
        <taxon>Metazoa</taxon>
        <taxon>Ecdysozoa</taxon>
        <taxon>Nematoda</taxon>
        <taxon>Chromadorea</taxon>
        <taxon>Rhabditida</taxon>
        <taxon>Rhabditina</taxon>
        <taxon>Rhabditomorpha</taxon>
        <taxon>Strongyloidea</taxon>
        <taxon>Metastrongylidae</taxon>
        <taxon>Angiostrongylus</taxon>
    </lineage>
</organism>
<dbReference type="AlphaFoldDB" id="A0A0K0DK86"/>
<keyword evidence="1" id="KW-1185">Reference proteome</keyword>
<evidence type="ECO:0000313" key="2">
    <source>
        <dbReference type="WBParaSite" id="ACAC_0001190301-mRNA-1"/>
    </source>
</evidence>
<reference evidence="1" key="1">
    <citation type="submission" date="2012-09" db="EMBL/GenBank/DDBJ databases">
        <authorList>
            <person name="Martin A.A."/>
        </authorList>
    </citation>
    <scope>NUCLEOTIDE SEQUENCE</scope>
</reference>
<dbReference type="STRING" id="6313.A0A0K0DK86"/>
<proteinExistence type="predicted"/>